<evidence type="ECO:0000313" key="9">
    <source>
        <dbReference type="Proteomes" id="UP000796880"/>
    </source>
</evidence>
<sequence length="287" mass="31795">MMHCGCIMSHHIYTTLDFGGISCTRCCTDNFIPEPNQPPFSLNTLPEVSQKLGDPSEVELSVDSDEMMTGIGASSDSSLHCPLPSETTVHPPPPRSLSQVQSHAAQGDVPCDTFADKQTSEGDASSQFNLKPRNLPKIRDEELQKISGNALSVVIPLFEKSLTPSDTDLKTARLVLPKKCAEACFPRILEGQGLPLVVLDTTGRNWEFYFRFWQNCNSKMYVLEGLKNYMVLMEWQAGDIALCLKYFLNDVNITRGRTGWIFVGWTLVVALHACKAIMIAKCNFPAS</sequence>
<keyword evidence="5" id="KW-0539">Nucleus</keyword>
<evidence type="ECO:0000256" key="1">
    <source>
        <dbReference type="ARBA" id="ARBA00004123"/>
    </source>
</evidence>
<evidence type="ECO:0000256" key="3">
    <source>
        <dbReference type="ARBA" id="ARBA00023125"/>
    </source>
</evidence>
<dbReference type="SUPFAM" id="SSF101936">
    <property type="entry name" value="DNA-binding pseudobarrel domain"/>
    <property type="match status" value="1"/>
</dbReference>
<keyword evidence="9" id="KW-1185">Reference proteome</keyword>
<dbReference type="InterPro" id="IPR003340">
    <property type="entry name" value="B3_DNA-bd"/>
</dbReference>
<reference evidence="8" key="1">
    <citation type="submission" date="2020-03" db="EMBL/GenBank/DDBJ databases">
        <title>A high-quality chromosome-level genome assembly of a woody plant with both climbing and erect habits, Rhamnella rubrinervis.</title>
        <authorList>
            <person name="Lu Z."/>
            <person name="Yang Y."/>
            <person name="Zhu X."/>
            <person name="Sun Y."/>
        </authorList>
    </citation>
    <scope>NUCLEOTIDE SEQUENCE</scope>
    <source>
        <strain evidence="8">BYM</strain>
        <tissue evidence="8">Leaf</tissue>
    </source>
</reference>
<evidence type="ECO:0000256" key="5">
    <source>
        <dbReference type="ARBA" id="ARBA00023242"/>
    </source>
</evidence>
<dbReference type="Pfam" id="PF02362">
    <property type="entry name" value="B3"/>
    <property type="match status" value="1"/>
</dbReference>
<keyword evidence="2" id="KW-0805">Transcription regulation</keyword>
<keyword evidence="4" id="KW-0804">Transcription</keyword>
<evidence type="ECO:0000259" key="7">
    <source>
        <dbReference type="SMART" id="SM01019"/>
    </source>
</evidence>
<keyword evidence="3" id="KW-0238">DNA-binding</keyword>
<comment type="caution">
    <text evidence="8">The sequence shown here is derived from an EMBL/GenBank/DDBJ whole genome shotgun (WGS) entry which is preliminary data.</text>
</comment>
<dbReference type="Pfam" id="PF25813">
    <property type="entry name" value="zf_VAL1_N"/>
    <property type="match status" value="1"/>
</dbReference>
<dbReference type="CDD" id="cd10017">
    <property type="entry name" value="B3_DNA"/>
    <property type="match status" value="1"/>
</dbReference>
<dbReference type="PANTHER" id="PTHR46245:SF19">
    <property type="entry name" value="TF-B3 DOMAIN-CONTAINING PROTEIN"/>
    <property type="match status" value="1"/>
</dbReference>
<proteinExistence type="predicted"/>
<dbReference type="InterPro" id="IPR057743">
    <property type="entry name" value="Zfn_VAL1-3_N"/>
</dbReference>
<dbReference type="GO" id="GO:0003677">
    <property type="term" value="F:DNA binding"/>
    <property type="evidence" value="ECO:0007669"/>
    <property type="project" value="UniProtKB-KW"/>
</dbReference>
<accession>A0A8K0HIU4</accession>
<dbReference type="PANTHER" id="PTHR46245">
    <property type="entry name" value="B3 DOMAIN-CONTAINING PROTEIN OS07G0563300"/>
    <property type="match status" value="1"/>
</dbReference>
<gene>
    <name evidence="8" type="ORF">FNV43_RR04041</name>
</gene>
<evidence type="ECO:0000256" key="2">
    <source>
        <dbReference type="ARBA" id="ARBA00023015"/>
    </source>
</evidence>
<protein>
    <recommendedName>
        <fullName evidence="7">TF-B3 domain-containing protein</fullName>
    </recommendedName>
</protein>
<dbReference type="Gene3D" id="2.40.330.10">
    <property type="entry name" value="DNA-binding pseudobarrel domain"/>
    <property type="match status" value="1"/>
</dbReference>
<evidence type="ECO:0000256" key="6">
    <source>
        <dbReference type="SAM" id="MobiDB-lite"/>
    </source>
</evidence>
<dbReference type="Proteomes" id="UP000796880">
    <property type="component" value="Unassembled WGS sequence"/>
</dbReference>
<name>A0A8K0HIU4_9ROSA</name>
<comment type="subcellular location">
    <subcellularLocation>
        <location evidence="1">Nucleus</location>
    </subcellularLocation>
</comment>
<dbReference type="OrthoDB" id="1143104at2759"/>
<organism evidence="8 9">
    <name type="scientific">Rhamnella rubrinervis</name>
    <dbReference type="NCBI Taxonomy" id="2594499"/>
    <lineage>
        <taxon>Eukaryota</taxon>
        <taxon>Viridiplantae</taxon>
        <taxon>Streptophyta</taxon>
        <taxon>Embryophyta</taxon>
        <taxon>Tracheophyta</taxon>
        <taxon>Spermatophyta</taxon>
        <taxon>Magnoliopsida</taxon>
        <taxon>eudicotyledons</taxon>
        <taxon>Gunneridae</taxon>
        <taxon>Pentapetalae</taxon>
        <taxon>rosids</taxon>
        <taxon>fabids</taxon>
        <taxon>Rosales</taxon>
        <taxon>Rhamnaceae</taxon>
        <taxon>rhamnoid group</taxon>
        <taxon>Rhamneae</taxon>
        <taxon>Rhamnella</taxon>
    </lineage>
</organism>
<feature type="region of interest" description="Disordered" evidence="6">
    <location>
        <begin position="73"/>
        <end position="133"/>
    </location>
</feature>
<dbReference type="InterPro" id="IPR015300">
    <property type="entry name" value="DNA-bd_pseudobarrel_sf"/>
</dbReference>
<dbReference type="GO" id="GO:0005634">
    <property type="term" value="C:nucleus"/>
    <property type="evidence" value="ECO:0007669"/>
    <property type="project" value="UniProtKB-SubCell"/>
</dbReference>
<dbReference type="AlphaFoldDB" id="A0A8K0HIU4"/>
<dbReference type="SMART" id="SM01019">
    <property type="entry name" value="B3"/>
    <property type="match status" value="1"/>
</dbReference>
<evidence type="ECO:0000313" key="8">
    <source>
        <dbReference type="EMBL" id="KAF3453601.1"/>
    </source>
</evidence>
<evidence type="ECO:0000256" key="4">
    <source>
        <dbReference type="ARBA" id="ARBA00023163"/>
    </source>
</evidence>
<dbReference type="EMBL" id="VOIH02000002">
    <property type="protein sequence ID" value="KAF3453601.1"/>
    <property type="molecule type" value="Genomic_DNA"/>
</dbReference>
<feature type="domain" description="TF-B3" evidence="7">
    <location>
        <begin position="158"/>
        <end position="257"/>
    </location>
</feature>